<evidence type="ECO:0000259" key="2">
    <source>
        <dbReference type="Pfam" id="PF00561"/>
    </source>
</evidence>
<comment type="caution">
    <text evidence="3">The sequence shown here is derived from an EMBL/GenBank/DDBJ whole genome shotgun (WGS) entry which is preliminary data.</text>
</comment>
<dbReference type="InterPro" id="IPR029058">
    <property type="entry name" value="AB_hydrolase_fold"/>
</dbReference>
<dbReference type="Gene3D" id="3.40.50.1820">
    <property type="entry name" value="alpha/beta hydrolase"/>
    <property type="match status" value="1"/>
</dbReference>
<name>A0A7Z0DLK3_9ACTN</name>
<organism evidence="3 4">
    <name type="scientific">Nocardioides panzhihuensis</name>
    <dbReference type="NCBI Taxonomy" id="860243"/>
    <lineage>
        <taxon>Bacteria</taxon>
        <taxon>Bacillati</taxon>
        <taxon>Actinomycetota</taxon>
        <taxon>Actinomycetes</taxon>
        <taxon>Propionibacteriales</taxon>
        <taxon>Nocardioidaceae</taxon>
        <taxon>Nocardioides</taxon>
    </lineage>
</organism>
<gene>
    <name evidence="3" type="ORF">BJ988_002320</name>
</gene>
<keyword evidence="4" id="KW-1185">Reference proteome</keyword>
<sequence>MLDAIGETGPVVLVGHSWGGPILRCFADQHPERVAGLVFVDATIAEIMTPRMIRLNRASFRIITLLARLGRTGLIIRMALPHGFSSAISPEDQALLARDYACVQAMKAGTREAEQIGAAGPLLRRLQAAGTPDVPTVCLQAGRVERVTAKLRLLFNGVAEKLMAAAPPGALRRGRGCGAPDPPGAARCGPRRHPRGARRGEGRLTWTA</sequence>
<evidence type="ECO:0000313" key="4">
    <source>
        <dbReference type="Proteomes" id="UP000564496"/>
    </source>
</evidence>
<evidence type="ECO:0000313" key="3">
    <source>
        <dbReference type="EMBL" id="NYI77672.1"/>
    </source>
</evidence>
<accession>A0A7Z0DLK3</accession>
<dbReference type="SUPFAM" id="SSF53474">
    <property type="entry name" value="alpha/beta-Hydrolases"/>
    <property type="match status" value="1"/>
</dbReference>
<proteinExistence type="predicted"/>
<feature type="domain" description="AB hydrolase-1" evidence="2">
    <location>
        <begin position="9"/>
        <end position="50"/>
    </location>
</feature>
<feature type="region of interest" description="Disordered" evidence="1">
    <location>
        <begin position="173"/>
        <end position="208"/>
    </location>
</feature>
<dbReference type="Proteomes" id="UP000564496">
    <property type="component" value="Unassembled WGS sequence"/>
</dbReference>
<dbReference type="InterPro" id="IPR000073">
    <property type="entry name" value="AB_hydrolase_1"/>
</dbReference>
<dbReference type="Pfam" id="PF00561">
    <property type="entry name" value="Abhydrolase_1"/>
    <property type="match status" value="1"/>
</dbReference>
<evidence type="ECO:0000256" key="1">
    <source>
        <dbReference type="SAM" id="MobiDB-lite"/>
    </source>
</evidence>
<dbReference type="GO" id="GO:0003824">
    <property type="term" value="F:catalytic activity"/>
    <property type="evidence" value="ECO:0007669"/>
    <property type="project" value="UniProtKB-ARBA"/>
</dbReference>
<dbReference type="EMBL" id="JACBZR010000001">
    <property type="protein sequence ID" value="NYI77672.1"/>
    <property type="molecule type" value="Genomic_DNA"/>
</dbReference>
<protein>
    <submittedName>
        <fullName evidence="3">Pimeloyl-ACP methyl ester carboxylesterase</fullName>
    </submittedName>
</protein>
<dbReference type="AlphaFoldDB" id="A0A7Z0DLK3"/>
<reference evidence="3 4" key="1">
    <citation type="submission" date="2020-07" db="EMBL/GenBank/DDBJ databases">
        <title>Sequencing the genomes of 1000 actinobacteria strains.</title>
        <authorList>
            <person name="Klenk H.-P."/>
        </authorList>
    </citation>
    <scope>NUCLEOTIDE SEQUENCE [LARGE SCALE GENOMIC DNA]</scope>
    <source>
        <strain evidence="3 4">DSM 26487</strain>
    </source>
</reference>